<evidence type="ECO:0000313" key="2">
    <source>
        <dbReference type="Proteomes" id="UP000827976"/>
    </source>
</evidence>
<gene>
    <name evidence="1" type="ORF">IHE45_19G042700</name>
</gene>
<keyword evidence="2" id="KW-1185">Reference proteome</keyword>
<accession>A0ACB7TY15</accession>
<dbReference type="EMBL" id="CM037029">
    <property type="protein sequence ID" value="KAH7652833.1"/>
    <property type="molecule type" value="Genomic_DNA"/>
</dbReference>
<organism evidence="1 2">
    <name type="scientific">Dioscorea alata</name>
    <name type="common">Purple yam</name>
    <dbReference type="NCBI Taxonomy" id="55571"/>
    <lineage>
        <taxon>Eukaryota</taxon>
        <taxon>Viridiplantae</taxon>
        <taxon>Streptophyta</taxon>
        <taxon>Embryophyta</taxon>
        <taxon>Tracheophyta</taxon>
        <taxon>Spermatophyta</taxon>
        <taxon>Magnoliopsida</taxon>
        <taxon>Liliopsida</taxon>
        <taxon>Dioscoreales</taxon>
        <taxon>Dioscoreaceae</taxon>
        <taxon>Dioscorea</taxon>
    </lineage>
</organism>
<dbReference type="Proteomes" id="UP000827976">
    <property type="component" value="Chromosome 19"/>
</dbReference>
<proteinExistence type="predicted"/>
<protein>
    <submittedName>
        <fullName evidence="1">Calcium-binding protein CML protein</fullName>
    </submittedName>
</protein>
<comment type="caution">
    <text evidence="1">The sequence shown here is derived from an EMBL/GenBank/DDBJ whole genome shotgun (WGS) entry which is preliminary data.</text>
</comment>
<sequence length="236" mass="27316">MLNFLLNTRISFQALIVDRNKGYYCCMYKKMLPHCFSFSYSGLNNLPLGNCLLRMSKLRILNFQHNLSKKLPVQKMRTKWLSIKDRQVSDLLLSFQPNTKEMKQVFNKIDLNEDGKISLAELQALLEALGKDNPKAEAKEMMQVADTNKDGYIDFSEFMEVHRKGIRTSDIQSAFWMFDQNGDGRISAEEVMAMMVKLGERCSLEDCKRMVRQVDKNDDGLIDMDDFMAMMTSTLK</sequence>
<reference evidence="2" key="1">
    <citation type="journal article" date="2022" name="Nat. Commun.">
        <title>Chromosome evolution and the genetic basis of agronomically important traits in greater yam.</title>
        <authorList>
            <person name="Bredeson J.V."/>
            <person name="Lyons J.B."/>
            <person name="Oniyinde I.O."/>
            <person name="Okereke N.R."/>
            <person name="Kolade O."/>
            <person name="Nnabue I."/>
            <person name="Nwadili C.O."/>
            <person name="Hribova E."/>
            <person name="Parker M."/>
            <person name="Nwogha J."/>
            <person name="Shu S."/>
            <person name="Carlson J."/>
            <person name="Kariba R."/>
            <person name="Muthemba S."/>
            <person name="Knop K."/>
            <person name="Barton G.J."/>
            <person name="Sherwood A.V."/>
            <person name="Lopez-Montes A."/>
            <person name="Asiedu R."/>
            <person name="Jamnadass R."/>
            <person name="Muchugi A."/>
            <person name="Goodstein D."/>
            <person name="Egesi C.N."/>
            <person name="Featherston J."/>
            <person name="Asfaw A."/>
            <person name="Simpson G.G."/>
            <person name="Dolezel J."/>
            <person name="Hendre P.S."/>
            <person name="Van Deynze A."/>
            <person name="Kumar P.L."/>
            <person name="Obidiegwu J.E."/>
            <person name="Bhattacharjee R."/>
            <person name="Rokhsar D.S."/>
        </authorList>
    </citation>
    <scope>NUCLEOTIDE SEQUENCE [LARGE SCALE GENOMIC DNA]</scope>
    <source>
        <strain evidence="2">cv. TDa95/00328</strain>
    </source>
</reference>
<evidence type="ECO:0000313" key="1">
    <source>
        <dbReference type="EMBL" id="KAH7652833.1"/>
    </source>
</evidence>
<name>A0ACB7TY15_DIOAL</name>